<organism evidence="8 9">
    <name type="scientific">Plasmodiophora brassicae</name>
    <name type="common">Clubroot disease agent</name>
    <dbReference type="NCBI Taxonomy" id="37360"/>
    <lineage>
        <taxon>Eukaryota</taxon>
        <taxon>Sar</taxon>
        <taxon>Rhizaria</taxon>
        <taxon>Endomyxa</taxon>
        <taxon>Phytomyxea</taxon>
        <taxon>Plasmodiophorida</taxon>
        <taxon>Plasmodiophoridae</taxon>
        <taxon>Plasmodiophora</taxon>
    </lineage>
</organism>
<dbReference type="GO" id="GO:0003887">
    <property type="term" value="F:DNA-directed DNA polymerase activity"/>
    <property type="evidence" value="ECO:0007669"/>
    <property type="project" value="UniProtKB-KW"/>
</dbReference>
<keyword evidence="9" id="KW-1185">Reference proteome</keyword>
<evidence type="ECO:0000259" key="7">
    <source>
        <dbReference type="SMART" id="SM00482"/>
    </source>
</evidence>
<dbReference type="PANTHER" id="PTHR10133:SF62">
    <property type="entry name" value="DNA POLYMERASE THETA"/>
    <property type="match status" value="1"/>
</dbReference>
<evidence type="ECO:0000256" key="5">
    <source>
        <dbReference type="ARBA" id="ARBA00049244"/>
    </source>
</evidence>
<dbReference type="SMART" id="SM00482">
    <property type="entry name" value="POLAc"/>
    <property type="match status" value="1"/>
</dbReference>
<dbReference type="FunFam" id="1.10.150.20:FF:000002">
    <property type="entry name" value="DNA polymerase I"/>
    <property type="match status" value="1"/>
</dbReference>
<dbReference type="EC" id="2.7.7.7" evidence="1"/>
<dbReference type="GO" id="GO:0003677">
    <property type="term" value="F:DNA binding"/>
    <property type="evidence" value="ECO:0007669"/>
    <property type="project" value="InterPro"/>
</dbReference>
<dbReference type="Gene3D" id="3.30.70.370">
    <property type="match status" value="1"/>
</dbReference>
<evidence type="ECO:0000256" key="3">
    <source>
        <dbReference type="ARBA" id="ARBA00022695"/>
    </source>
</evidence>
<dbReference type="GO" id="GO:0006302">
    <property type="term" value="P:double-strand break repair"/>
    <property type="evidence" value="ECO:0007669"/>
    <property type="project" value="TreeGrafter"/>
</dbReference>
<dbReference type="OrthoDB" id="2320933at2759"/>
<dbReference type="Proteomes" id="UP000039324">
    <property type="component" value="Unassembled WGS sequence"/>
</dbReference>
<dbReference type="PRINTS" id="PR00868">
    <property type="entry name" value="DNAPOLI"/>
</dbReference>
<dbReference type="GO" id="GO:0006261">
    <property type="term" value="P:DNA-templated DNA replication"/>
    <property type="evidence" value="ECO:0007669"/>
    <property type="project" value="InterPro"/>
</dbReference>
<proteinExistence type="predicted"/>
<dbReference type="Pfam" id="PF00476">
    <property type="entry name" value="DNA_pol_A"/>
    <property type="match status" value="1"/>
</dbReference>
<dbReference type="CDD" id="cd08638">
    <property type="entry name" value="DNA_pol_A_theta"/>
    <property type="match status" value="1"/>
</dbReference>
<dbReference type="InterPro" id="IPR019760">
    <property type="entry name" value="DNA-dir_DNA_pol_A_CS"/>
</dbReference>
<keyword evidence="4" id="KW-0239">DNA-directed DNA polymerase</keyword>
<dbReference type="PROSITE" id="PS00447">
    <property type="entry name" value="DNA_POLYMERASE_A"/>
    <property type="match status" value="1"/>
</dbReference>
<feature type="domain" description="DNA-directed DNA polymerase family A palm" evidence="7">
    <location>
        <begin position="583"/>
        <end position="798"/>
    </location>
</feature>
<dbReference type="InterPro" id="IPR001098">
    <property type="entry name" value="DNA-dir_DNA_pol_A_palm_dom"/>
</dbReference>
<comment type="catalytic activity">
    <reaction evidence="5">
        <text>DNA(n) + a 2'-deoxyribonucleoside 5'-triphosphate = DNA(n+1) + diphosphate</text>
        <dbReference type="Rhea" id="RHEA:22508"/>
        <dbReference type="Rhea" id="RHEA-COMP:17339"/>
        <dbReference type="Rhea" id="RHEA-COMP:17340"/>
        <dbReference type="ChEBI" id="CHEBI:33019"/>
        <dbReference type="ChEBI" id="CHEBI:61560"/>
        <dbReference type="ChEBI" id="CHEBI:173112"/>
        <dbReference type="EC" id="2.7.7.7"/>
    </reaction>
</comment>
<reference evidence="8 9" key="1">
    <citation type="submission" date="2015-02" db="EMBL/GenBank/DDBJ databases">
        <authorList>
            <person name="Chooi Y.-H."/>
        </authorList>
    </citation>
    <scope>NUCLEOTIDE SEQUENCE [LARGE SCALE GENOMIC DNA]</scope>
    <source>
        <strain evidence="8">E3</strain>
    </source>
</reference>
<dbReference type="EMBL" id="CDSF01000077">
    <property type="protein sequence ID" value="CEO96955.1"/>
    <property type="molecule type" value="Genomic_DNA"/>
</dbReference>
<feature type="compositionally biased region" description="Low complexity" evidence="6">
    <location>
        <begin position="79"/>
        <end position="96"/>
    </location>
</feature>
<sequence>MGLGVLRDDQLPDLEAVLDAVLDGRQTPRADAALHRIRHAILRAVRDPGAAIDLKGALGSQTCAADDDRRMHQPRARRPNPLNEPRSSSPSSSTTEDQPDDVALSQPFASATRSAPATRLPLQAQNAIIRPSRPKDQRFAKPTRSQSQIVNQFVASAIARYSSGDAPRQDALPQGPTSPVESSSLREALTADGIFTEITAVEVKAITDANDPVAVTVVTSDGSNAAEYLAEGDQGTGAAIVIVIISARATPFVHFLHQKHNVAMGDGIARALVTTNAKKVVFDCKALLSLLYRDSAMKPVLLSAVPIAGTFDVKLGAWMLNPDLPPDALTFSAICALMGSSRSGNDQRLPFSWRAVSKATCAARIQRFITDLIQTAESICGHLNDVDRRLMQCLENEGRLASLLSLIEDAGVEFDAVQLAAQREIICNRIRDLQSACWGIAGHEFNLSSADQVSGVLYDELKLVPPCVKESGHRSTAESALTALKQGNPFVQYLLEYRSLSKLLRTYVEPYIASEKRTPGHIKATWNQMSCATGRLSSSGPNLQVASDETVHLRRLLNDLQSLPKQSTDVPISQAGVPCGVVSVNVRRAFSCTSDGYVLISADYNQMEVRVLAALADDPGLIDAVSMAHDVYQVFAGKIFLKQCASVSESERNQAKTLCLGIIYGMGPAALSKQLSALREVPCSIAEAKALDKQFFGQFPKLKTFINSTHQFCRDHGFVKTITGRCRHLPDIVSPDSQLRLQAERQSVNTIIQGSASDIMKAAMLALMAKLRDADLSQSVTIRMQVHDELVVSCRKSRIQYVAKCLRDAMQDNDVIRSLGLTIPVSTRVGRNLGDMTCLIQRDPNPTTCNSHSTRARTTVFTPRTPSEHRTADTSSSASSLSAVDIPFVMSQVAHKLQQFRYGSALSPTSSL</sequence>
<dbReference type="PANTHER" id="PTHR10133">
    <property type="entry name" value="DNA POLYMERASE I"/>
    <property type="match status" value="1"/>
</dbReference>
<evidence type="ECO:0000256" key="2">
    <source>
        <dbReference type="ARBA" id="ARBA00022679"/>
    </source>
</evidence>
<evidence type="ECO:0000313" key="8">
    <source>
        <dbReference type="EMBL" id="CEO96955.1"/>
    </source>
</evidence>
<keyword evidence="3" id="KW-0548">Nucleotidyltransferase</keyword>
<protein>
    <recommendedName>
        <fullName evidence="1">DNA-directed DNA polymerase</fullName>
        <ecNumber evidence="1">2.7.7.7</ecNumber>
    </recommendedName>
</protein>
<dbReference type="InterPro" id="IPR043502">
    <property type="entry name" value="DNA/RNA_pol_sf"/>
</dbReference>
<accession>A0A0G4IP41</accession>
<name>A0A0G4IP41_PLABS</name>
<evidence type="ECO:0000256" key="1">
    <source>
        <dbReference type="ARBA" id="ARBA00012417"/>
    </source>
</evidence>
<evidence type="ECO:0000313" key="9">
    <source>
        <dbReference type="Proteomes" id="UP000039324"/>
    </source>
</evidence>
<dbReference type="InterPro" id="IPR002298">
    <property type="entry name" value="DNA_polymerase_A"/>
</dbReference>
<dbReference type="SUPFAM" id="SSF56672">
    <property type="entry name" value="DNA/RNA polymerases"/>
    <property type="match status" value="1"/>
</dbReference>
<feature type="region of interest" description="Disordered" evidence="6">
    <location>
        <begin position="62"/>
        <end position="146"/>
    </location>
</feature>
<dbReference type="Gene3D" id="1.20.1060.10">
    <property type="entry name" value="Taq DNA Polymerase, Chain T, domain 4"/>
    <property type="match status" value="1"/>
</dbReference>
<gene>
    <name evidence="8" type="ORF">PBRA_005558</name>
</gene>
<keyword evidence="2" id="KW-0808">Transferase</keyword>
<dbReference type="Gene3D" id="1.10.150.20">
    <property type="entry name" value="5' to 3' exonuclease, C-terminal subdomain"/>
    <property type="match status" value="1"/>
</dbReference>
<evidence type="ECO:0000256" key="6">
    <source>
        <dbReference type="SAM" id="MobiDB-lite"/>
    </source>
</evidence>
<evidence type="ECO:0000256" key="4">
    <source>
        <dbReference type="ARBA" id="ARBA00022932"/>
    </source>
</evidence>
<dbReference type="STRING" id="37360.A0A0G4IP41"/>
<dbReference type="AlphaFoldDB" id="A0A0G4IP41"/>